<feature type="transmembrane region" description="Helical" evidence="1">
    <location>
        <begin position="159"/>
        <end position="179"/>
    </location>
</feature>
<evidence type="ECO:0008006" key="4">
    <source>
        <dbReference type="Google" id="ProtNLM"/>
    </source>
</evidence>
<feature type="transmembrane region" description="Helical" evidence="1">
    <location>
        <begin position="440"/>
        <end position="465"/>
    </location>
</feature>
<evidence type="ECO:0000313" key="2">
    <source>
        <dbReference type="EMBL" id="OGZ63250.1"/>
    </source>
</evidence>
<dbReference type="Proteomes" id="UP000178991">
    <property type="component" value="Unassembled WGS sequence"/>
</dbReference>
<sequence>MENYPELEIKTLHKPPHWSKALGVGIVVMGLAIGTGELILWPHLTTKYGPQLLWAALMGITFQYFINQEVARHAIATGESFFTSSSRVFKWFAPFWLLSAILLYIWPGWASATGTILQELFGFGNYLIWAVASLLLVLIFTFSGRIAYNLLEKSLKITVPIFCTLLLINSFLTLSLSNIKDALKGMFNFGYLPEGIDVPVLIGAIVFAGAGGLLNLCISLWYRDKQAGMGKYVGRIINPITGKIESVSFKGYVFHPNKENMVHWKEWMKFIRLDQGIIFWLLGLITLVLLSLNAYAVLTPRGILPEGLSVAVVQAHIFGEHWGRFGFNSFLIMSFLMLFSVMWTIIDAFSRIVSDILYVNSHTGPFKKYLANLENIPISRLYYALVVIIILTSSLLLPLQQPLTLLTISAVLGGLVMAVYTPVLIYLNNFRLPKPLRPNIITNFMMCMASLFYFFASIVIINHYIF</sequence>
<feature type="transmembrane region" description="Helical" evidence="1">
    <location>
        <begin position="325"/>
        <end position="346"/>
    </location>
</feature>
<evidence type="ECO:0000256" key="1">
    <source>
        <dbReference type="SAM" id="Phobius"/>
    </source>
</evidence>
<comment type="caution">
    <text evidence="2">The sequence shown here is derived from an EMBL/GenBank/DDBJ whole genome shotgun (WGS) entry which is preliminary data.</text>
</comment>
<name>A0A1G2HLV1_9BACT</name>
<proteinExistence type="predicted"/>
<dbReference type="AlphaFoldDB" id="A0A1G2HLV1"/>
<keyword evidence="1" id="KW-0812">Transmembrane</keyword>
<feature type="transmembrane region" description="Helical" evidence="1">
    <location>
        <begin position="48"/>
        <end position="67"/>
    </location>
</feature>
<feature type="transmembrane region" description="Helical" evidence="1">
    <location>
        <begin position="277"/>
        <end position="298"/>
    </location>
</feature>
<dbReference type="EMBL" id="MHOL01000004">
    <property type="protein sequence ID" value="OGZ63250.1"/>
    <property type="molecule type" value="Genomic_DNA"/>
</dbReference>
<feature type="transmembrane region" description="Helical" evidence="1">
    <location>
        <begin position="381"/>
        <end position="399"/>
    </location>
</feature>
<feature type="transmembrane region" description="Helical" evidence="1">
    <location>
        <begin position="88"/>
        <end position="106"/>
    </location>
</feature>
<feature type="transmembrane region" description="Helical" evidence="1">
    <location>
        <begin position="126"/>
        <end position="147"/>
    </location>
</feature>
<protein>
    <recommendedName>
        <fullName evidence="4">Iron transporter</fullName>
    </recommendedName>
</protein>
<organism evidence="2 3">
    <name type="scientific">Candidatus Staskawiczbacteria bacterium RIFCSPHIGHO2_01_FULL_34_27</name>
    <dbReference type="NCBI Taxonomy" id="1802199"/>
    <lineage>
        <taxon>Bacteria</taxon>
        <taxon>Candidatus Staskawicziibacteriota</taxon>
    </lineage>
</organism>
<reference evidence="2 3" key="1">
    <citation type="journal article" date="2016" name="Nat. Commun.">
        <title>Thousands of microbial genomes shed light on interconnected biogeochemical processes in an aquifer system.</title>
        <authorList>
            <person name="Anantharaman K."/>
            <person name="Brown C.T."/>
            <person name="Hug L.A."/>
            <person name="Sharon I."/>
            <person name="Castelle C.J."/>
            <person name="Probst A.J."/>
            <person name="Thomas B.C."/>
            <person name="Singh A."/>
            <person name="Wilkins M.J."/>
            <person name="Karaoz U."/>
            <person name="Brodie E.L."/>
            <person name="Williams K.H."/>
            <person name="Hubbard S.S."/>
            <person name="Banfield J.F."/>
        </authorList>
    </citation>
    <scope>NUCLEOTIDE SEQUENCE [LARGE SCALE GENOMIC DNA]</scope>
</reference>
<dbReference type="NCBIfam" id="NF037982">
    <property type="entry name" value="Nramp_1"/>
    <property type="match status" value="1"/>
</dbReference>
<evidence type="ECO:0000313" key="3">
    <source>
        <dbReference type="Proteomes" id="UP000178991"/>
    </source>
</evidence>
<keyword evidence="1" id="KW-0472">Membrane</keyword>
<feature type="transmembrane region" description="Helical" evidence="1">
    <location>
        <begin position="199"/>
        <end position="222"/>
    </location>
</feature>
<gene>
    <name evidence="2" type="ORF">A2639_02275</name>
</gene>
<keyword evidence="1" id="KW-1133">Transmembrane helix</keyword>
<feature type="transmembrane region" description="Helical" evidence="1">
    <location>
        <begin position="21"/>
        <end position="42"/>
    </location>
</feature>
<accession>A0A1G2HLV1</accession>
<feature type="transmembrane region" description="Helical" evidence="1">
    <location>
        <begin position="405"/>
        <end position="428"/>
    </location>
</feature>